<keyword evidence="2" id="KW-1185">Reference proteome</keyword>
<dbReference type="AlphaFoldDB" id="A0AAD6S4B9"/>
<dbReference type="EMBL" id="JARJCM010000326">
    <property type="protein sequence ID" value="KAJ7018717.1"/>
    <property type="molecule type" value="Genomic_DNA"/>
</dbReference>
<evidence type="ECO:0000313" key="1">
    <source>
        <dbReference type="EMBL" id="KAJ7018717.1"/>
    </source>
</evidence>
<reference evidence="1" key="1">
    <citation type="submission" date="2023-03" db="EMBL/GenBank/DDBJ databases">
        <title>Massive genome expansion in bonnet fungi (Mycena s.s.) driven by repeated elements and novel gene families across ecological guilds.</title>
        <authorList>
            <consortium name="Lawrence Berkeley National Laboratory"/>
            <person name="Harder C.B."/>
            <person name="Miyauchi S."/>
            <person name="Viragh M."/>
            <person name="Kuo A."/>
            <person name="Thoen E."/>
            <person name="Andreopoulos B."/>
            <person name="Lu D."/>
            <person name="Skrede I."/>
            <person name="Drula E."/>
            <person name="Henrissat B."/>
            <person name="Morin E."/>
            <person name="Kohler A."/>
            <person name="Barry K."/>
            <person name="LaButti K."/>
            <person name="Morin E."/>
            <person name="Salamov A."/>
            <person name="Lipzen A."/>
            <person name="Mereny Z."/>
            <person name="Hegedus B."/>
            <person name="Baldrian P."/>
            <person name="Stursova M."/>
            <person name="Weitz H."/>
            <person name="Taylor A."/>
            <person name="Grigoriev I.V."/>
            <person name="Nagy L.G."/>
            <person name="Martin F."/>
            <person name="Kauserud H."/>
        </authorList>
    </citation>
    <scope>NUCLEOTIDE SEQUENCE</scope>
    <source>
        <strain evidence="1">CBHHK200</strain>
    </source>
</reference>
<organism evidence="1 2">
    <name type="scientific">Mycena alexandri</name>
    <dbReference type="NCBI Taxonomy" id="1745969"/>
    <lineage>
        <taxon>Eukaryota</taxon>
        <taxon>Fungi</taxon>
        <taxon>Dikarya</taxon>
        <taxon>Basidiomycota</taxon>
        <taxon>Agaricomycotina</taxon>
        <taxon>Agaricomycetes</taxon>
        <taxon>Agaricomycetidae</taxon>
        <taxon>Agaricales</taxon>
        <taxon>Marasmiineae</taxon>
        <taxon>Mycenaceae</taxon>
        <taxon>Mycena</taxon>
    </lineage>
</organism>
<name>A0AAD6S4B9_9AGAR</name>
<evidence type="ECO:0000313" key="2">
    <source>
        <dbReference type="Proteomes" id="UP001218188"/>
    </source>
</evidence>
<proteinExistence type="predicted"/>
<dbReference type="Proteomes" id="UP001218188">
    <property type="component" value="Unassembled WGS sequence"/>
</dbReference>
<gene>
    <name evidence="1" type="ORF">C8F04DRAFT_1404766</name>
</gene>
<comment type="caution">
    <text evidence="1">The sequence shown here is derived from an EMBL/GenBank/DDBJ whole genome shotgun (WGS) entry which is preliminary data.</text>
</comment>
<protein>
    <submittedName>
        <fullName evidence="1">Uncharacterized protein</fullName>
    </submittedName>
</protein>
<accession>A0AAD6S4B9</accession>
<sequence>MYLGIQGRETLDSAAVSAIEWLQDTRDNLEGFRDTGSWLIFSKYLDNAARLDTLPYEYLSTVSSLDLRPMYVMITSTSFFLEPETHHVDEILVTLAKLWSTTRTESTLAPHAMLKYLSRRKSTDAVRRLVSELGMNKTWRGILNHTRSDHFMANLPPEVLEALWRLCALPAMRTIGGEILDEAISVIQYLPDSPTKISVNILLHARLLLEWLHPMARWRGEIPLRELYTRLSHSALPTDGESLFPVPPRPEGDSEVDNTSLEHAHRVKECLSGKIKEAYIRLLGDFFRGCGSTIVP</sequence>